<dbReference type="GO" id="GO:0016787">
    <property type="term" value="F:hydrolase activity"/>
    <property type="evidence" value="ECO:0007669"/>
    <property type="project" value="UniProtKB-KW"/>
</dbReference>
<dbReference type="Proteomes" id="UP000485367">
    <property type="component" value="Unassembled WGS sequence"/>
</dbReference>
<dbReference type="Pfam" id="PF13483">
    <property type="entry name" value="Lactamase_B_3"/>
    <property type="match status" value="1"/>
</dbReference>
<evidence type="ECO:0000259" key="1">
    <source>
        <dbReference type="SMART" id="SM00849"/>
    </source>
</evidence>
<dbReference type="Gene3D" id="3.60.15.10">
    <property type="entry name" value="Ribonuclease Z/Hydroxyacylglutathione hydrolase-like"/>
    <property type="match status" value="1"/>
</dbReference>
<dbReference type="EMBL" id="MWBO01000037">
    <property type="protein sequence ID" value="OQA52297.1"/>
    <property type="molecule type" value="Genomic_DNA"/>
</dbReference>
<sequence length="217" mass="23836">MKIIKHAQSCLEVLTKKANFLIDPGTYVFEDEGKSVNEFSHIDAIIITHPHYDHFDEKNIQELCSIKDVAVFAPSDALLSIKCDNSHEVRDGEHLEFNGAKLVFSQSKHGPLPNGKSAPDVIGVKINDGANSIYSPGDSLYLNTDSGTDVIAVPISGTVTMDADEGAKQVEKLSPRFAIPIHFDNPAYPADPKIFAQKLKNSRTEARVLSWGEYITL</sequence>
<organism evidence="2">
    <name type="scientific">candidate division WS2 bacterium ADurb.Bin280</name>
    <dbReference type="NCBI Taxonomy" id="1852829"/>
    <lineage>
        <taxon>Bacteria</taxon>
        <taxon>candidate division WS2</taxon>
    </lineage>
</organism>
<evidence type="ECO:0000313" key="2">
    <source>
        <dbReference type="EMBL" id="OQA52297.1"/>
    </source>
</evidence>
<feature type="domain" description="Metallo-beta-lactamase" evidence="1">
    <location>
        <begin position="7"/>
        <end position="182"/>
    </location>
</feature>
<dbReference type="InterPro" id="IPR001279">
    <property type="entry name" value="Metallo-B-lactamas"/>
</dbReference>
<proteinExistence type="predicted"/>
<dbReference type="SUPFAM" id="SSF56281">
    <property type="entry name" value="Metallo-hydrolase/oxidoreductase"/>
    <property type="match status" value="1"/>
</dbReference>
<dbReference type="PANTHER" id="PTHR43546">
    <property type="entry name" value="UPF0173 METAL-DEPENDENT HYDROLASE MJ1163-RELATED"/>
    <property type="match status" value="1"/>
</dbReference>
<dbReference type="InterPro" id="IPR036866">
    <property type="entry name" value="RibonucZ/Hydroxyglut_hydro"/>
</dbReference>
<accession>A0A1V5SCT7</accession>
<name>A0A1V5SCT7_9BACT</name>
<gene>
    <name evidence="2" type="ORF">BWY43_00561</name>
</gene>
<reference evidence="2" key="1">
    <citation type="submission" date="2017-02" db="EMBL/GenBank/DDBJ databases">
        <title>Delving into the versatile metabolic prowess of the omnipresent phylum Bacteroidetes.</title>
        <authorList>
            <person name="Nobu M.K."/>
            <person name="Mei R."/>
            <person name="Narihiro T."/>
            <person name="Kuroda K."/>
            <person name="Liu W.-T."/>
        </authorList>
    </citation>
    <scope>NUCLEOTIDE SEQUENCE</scope>
    <source>
        <strain evidence="2">ADurb.Bin280</strain>
    </source>
</reference>
<dbReference type="AlphaFoldDB" id="A0A1V5SCT7"/>
<comment type="caution">
    <text evidence="2">The sequence shown here is derived from an EMBL/GenBank/DDBJ whole genome shotgun (WGS) entry which is preliminary data.</text>
</comment>
<dbReference type="SMART" id="SM00849">
    <property type="entry name" value="Lactamase_B"/>
    <property type="match status" value="1"/>
</dbReference>
<dbReference type="InterPro" id="IPR050114">
    <property type="entry name" value="UPF0173_UPF0282_UlaG_hydrolase"/>
</dbReference>
<protein>
    <submittedName>
        <fullName evidence="2">Metal-dependent hydrolase</fullName>
    </submittedName>
</protein>
<keyword evidence="2" id="KW-0378">Hydrolase</keyword>
<dbReference type="PANTHER" id="PTHR43546:SF3">
    <property type="entry name" value="UPF0173 METAL-DEPENDENT HYDROLASE MJ1163"/>
    <property type="match status" value="1"/>
</dbReference>